<sequence length="254" mass="28157">MTEEDKEEYAVAERHVSRMLEQMILLTPKFRPSHVLCITTASLLNIMGMEHGAFAGCSGRFKVLIGDEASKIPEPELAALANLLPKVQQVYIRDIHQLELHAKCHRESNPGIYGACSTMSVLWSALAVPVAPLLRTYRDHPTLNELPNKVAYEGALVSGLESERRMLLLHTLTFPTPTIPFINVNGQSEGAANMSHYNCTGGGIMPGAFAPRSDTSPDLHQNILSRTVLPDRAGSQRTRCGAIHSRLRRRKRER</sequence>
<evidence type="ECO:0000313" key="2">
    <source>
        <dbReference type="Proteomes" id="UP001303046"/>
    </source>
</evidence>
<dbReference type="EMBL" id="JAVFWL010000006">
    <property type="protein sequence ID" value="KAK6760508.1"/>
    <property type="molecule type" value="Genomic_DNA"/>
</dbReference>
<name>A0ABR1ED33_NECAM</name>
<organism evidence="1 2">
    <name type="scientific">Necator americanus</name>
    <name type="common">Human hookworm</name>
    <dbReference type="NCBI Taxonomy" id="51031"/>
    <lineage>
        <taxon>Eukaryota</taxon>
        <taxon>Metazoa</taxon>
        <taxon>Ecdysozoa</taxon>
        <taxon>Nematoda</taxon>
        <taxon>Chromadorea</taxon>
        <taxon>Rhabditida</taxon>
        <taxon>Rhabditina</taxon>
        <taxon>Rhabditomorpha</taxon>
        <taxon>Strongyloidea</taxon>
        <taxon>Ancylostomatidae</taxon>
        <taxon>Bunostominae</taxon>
        <taxon>Necator</taxon>
    </lineage>
</organism>
<gene>
    <name evidence="1" type="primary">Necator_chrX.g21990</name>
    <name evidence="1" type="ORF">RB195_021829</name>
</gene>
<dbReference type="SUPFAM" id="SSF52540">
    <property type="entry name" value="P-loop containing nucleoside triphosphate hydrolases"/>
    <property type="match status" value="1"/>
</dbReference>
<keyword evidence="2" id="KW-1185">Reference proteome</keyword>
<evidence type="ECO:0000313" key="1">
    <source>
        <dbReference type="EMBL" id="KAK6760508.1"/>
    </source>
</evidence>
<evidence type="ECO:0008006" key="3">
    <source>
        <dbReference type="Google" id="ProtNLM"/>
    </source>
</evidence>
<dbReference type="InterPro" id="IPR027417">
    <property type="entry name" value="P-loop_NTPase"/>
</dbReference>
<dbReference type="Proteomes" id="UP001303046">
    <property type="component" value="Unassembled WGS sequence"/>
</dbReference>
<comment type="caution">
    <text evidence="1">The sequence shown here is derived from an EMBL/GenBank/DDBJ whole genome shotgun (WGS) entry which is preliminary data.</text>
</comment>
<reference evidence="1 2" key="1">
    <citation type="submission" date="2023-08" db="EMBL/GenBank/DDBJ databases">
        <title>A Necator americanus chromosomal reference genome.</title>
        <authorList>
            <person name="Ilik V."/>
            <person name="Petrzelkova K.J."/>
            <person name="Pardy F."/>
            <person name="Fuh T."/>
            <person name="Niatou-Singa F.S."/>
            <person name="Gouil Q."/>
            <person name="Baker L."/>
            <person name="Ritchie M.E."/>
            <person name="Jex A.R."/>
            <person name="Gazzola D."/>
            <person name="Li H."/>
            <person name="Toshio Fujiwara R."/>
            <person name="Zhan B."/>
            <person name="Aroian R.V."/>
            <person name="Pafco B."/>
            <person name="Schwarz E.M."/>
        </authorList>
    </citation>
    <scope>NUCLEOTIDE SEQUENCE [LARGE SCALE GENOMIC DNA]</scope>
    <source>
        <strain evidence="1 2">Aroian</strain>
        <tissue evidence="1">Whole animal</tissue>
    </source>
</reference>
<accession>A0ABR1ED33</accession>
<protein>
    <recommendedName>
        <fullName evidence="3">RNA helicase</fullName>
    </recommendedName>
</protein>
<proteinExistence type="predicted"/>